<dbReference type="Proteomes" id="UP000467148">
    <property type="component" value="Chromosome"/>
</dbReference>
<gene>
    <name evidence="4" type="primary">mce3D_3</name>
    <name evidence="4" type="ORF">MHEL_32150</name>
</gene>
<dbReference type="Pfam" id="PF02470">
    <property type="entry name" value="MlaD"/>
    <property type="match status" value="1"/>
</dbReference>
<accession>A0A7I7T6T8</accession>
<evidence type="ECO:0000256" key="1">
    <source>
        <dbReference type="SAM" id="MobiDB-lite"/>
    </source>
</evidence>
<dbReference type="Gene3D" id="1.10.287.950">
    <property type="entry name" value="Methyl-accepting chemotaxis protein"/>
    <property type="match status" value="1"/>
</dbReference>
<dbReference type="PANTHER" id="PTHR33371">
    <property type="entry name" value="INTERMEMBRANE PHOSPHOLIPID TRANSPORT SYSTEM BINDING PROTEIN MLAD-RELATED"/>
    <property type="match status" value="1"/>
</dbReference>
<dbReference type="InterPro" id="IPR052336">
    <property type="entry name" value="MlaD_Phospholipid_Transporter"/>
</dbReference>
<dbReference type="NCBIfam" id="TIGR00996">
    <property type="entry name" value="Mtu_fam_mce"/>
    <property type="match status" value="1"/>
</dbReference>
<dbReference type="InterPro" id="IPR003399">
    <property type="entry name" value="Mce/MlaD"/>
</dbReference>
<organism evidence="4 5">
    <name type="scientific">Mycolicibacterium helvum</name>
    <dbReference type="NCBI Taxonomy" id="1534349"/>
    <lineage>
        <taxon>Bacteria</taxon>
        <taxon>Bacillati</taxon>
        <taxon>Actinomycetota</taxon>
        <taxon>Actinomycetes</taxon>
        <taxon>Mycobacteriales</taxon>
        <taxon>Mycobacteriaceae</taxon>
        <taxon>Mycolicibacterium</taxon>
    </lineage>
</organism>
<sequence>MTAYFDNSNGIFPGDDVMLLGVRIGEVKSIEPQPQRAKVTFWIERRHPVPAGANAVILSPQLITSRAIQLTPAYIGGPVLADGAVIPQSRTAVPVEWDDFRRQLEKLSESLQPSANGISPLGAYITTAAENLRGRGQDIRAAIVELSQALSALGDHSADIFASVKNLATLVSGLQSSALLMRELNQNLAAVSGLVADKPDQIGAAIDGMNQAASEVATFVSEHRDRLGVTSDKLGSVVQAMVDSMGDIKQVLHLAPTTFQNLINVYEPAHASLTGALALNNFANPIQFLCGAVQAASRLGAEQAAKLCVQYLAPIVKNRQYNFPPVGINPFVNAAARPNEVTYSENWMRPDQRQELPPVEGQQTVATDPARGLTGMMAPPAGGGS</sequence>
<dbReference type="GO" id="GO:0005576">
    <property type="term" value="C:extracellular region"/>
    <property type="evidence" value="ECO:0007669"/>
    <property type="project" value="TreeGrafter"/>
</dbReference>
<proteinExistence type="predicted"/>
<dbReference type="KEGG" id="mhev:MHEL_32150"/>
<protein>
    <submittedName>
        <fullName evidence="4">Mce family protein Mce3D</fullName>
    </submittedName>
</protein>
<evidence type="ECO:0000259" key="2">
    <source>
        <dbReference type="Pfam" id="PF02470"/>
    </source>
</evidence>
<dbReference type="AlphaFoldDB" id="A0A7I7T6T8"/>
<evidence type="ECO:0000313" key="4">
    <source>
        <dbReference type="EMBL" id="BBY64972.1"/>
    </source>
</evidence>
<reference evidence="4 5" key="1">
    <citation type="journal article" date="2019" name="Emerg. Microbes Infect.">
        <title>Comprehensive subspecies identification of 175 nontuberculous mycobacteria species based on 7547 genomic profiles.</title>
        <authorList>
            <person name="Matsumoto Y."/>
            <person name="Kinjo T."/>
            <person name="Motooka D."/>
            <person name="Nabeya D."/>
            <person name="Jung N."/>
            <person name="Uechi K."/>
            <person name="Horii T."/>
            <person name="Iida T."/>
            <person name="Fujita J."/>
            <person name="Nakamura S."/>
        </authorList>
    </citation>
    <scope>NUCLEOTIDE SEQUENCE [LARGE SCALE GENOMIC DNA]</scope>
    <source>
        <strain evidence="4 5">JCM 30396</strain>
    </source>
</reference>
<evidence type="ECO:0000259" key="3">
    <source>
        <dbReference type="Pfam" id="PF11887"/>
    </source>
</evidence>
<feature type="domain" description="Mce/MlaD" evidence="2">
    <location>
        <begin position="1"/>
        <end position="72"/>
    </location>
</feature>
<keyword evidence="5" id="KW-1185">Reference proteome</keyword>
<name>A0A7I7T6T8_9MYCO</name>
<dbReference type="EMBL" id="AP022596">
    <property type="protein sequence ID" value="BBY64972.1"/>
    <property type="molecule type" value="Genomic_DNA"/>
</dbReference>
<feature type="domain" description="Mammalian cell entry C-terminal" evidence="3">
    <location>
        <begin position="80"/>
        <end position="227"/>
    </location>
</feature>
<dbReference type="PANTHER" id="PTHR33371:SF4">
    <property type="entry name" value="INTERMEMBRANE PHOSPHOLIPID TRANSPORT SYSTEM BINDING PROTEIN MLAD"/>
    <property type="match status" value="1"/>
</dbReference>
<dbReference type="Pfam" id="PF11887">
    <property type="entry name" value="Mce4_CUP1"/>
    <property type="match status" value="1"/>
</dbReference>
<dbReference type="InterPro" id="IPR024516">
    <property type="entry name" value="Mce_C"/>
</dbReference>
<feature type="region of interest" description="Disordered" evidence="1">
    <location>
        <begin position="353"/>
        <end position="385"/>
    </location>
</feature>
<dbReference type="InterPro" id="IPR005693">
    <property type="entry name" value="Mce"/>
</dbReference>
<evidence type="ECO:0000313" key="5">
    <source>
        <dbReference type="Proteomes" id="UP000467148"/>
    </source>
</evidence>